<dbReference type="InterPro" id="IPR049362">
    <property type="entry name" value="TTI1_rpt"/>
</dbReference>
<reference evidence="4" key="2">
    <citation type="journal article" date="2020" name="Nat. Commun.">
        <title>Large-scale genome sequencing of mycorrhizal fungi provides insights into the early evolution of symbiotic traits.</title>
        <authorList>
            <person name="Miyauchi S."/>
            <person name="Kiss E."/>
            <person name="Kuo A."/>
            <person name="Drula E."/>
            <person name="Kohler A."/>
            <person name="Sanchez-Garcia M."/>
            <person name="Morin E."/>
            <person name="Andreopoulos B."/>
            <person name="Barry K.W."/>
            <person name="Bonito G."/>
            <person name="Buee M."/>
            <person name="Carver A."/>
            <person name="Chen C."/>
            <person name="Cichocki N."/>
            <person name="Clum A."/>
            <person name="Culley D."/>
            <person name="Crous P.W."/>
            <person name="Fauchery L."/>
            <person name="Girlanda M."/>
            <person name="Hayes R.D."/>
            <person name="Keri Z."/>
            <person name="LaButti K."/>
            <person name="Lipzen A."/>
            <person name="Lombard V."/>
            <person name="Magnuson J."/>
            <person name="Maillard F."/>
            <person name="Murat C."/>
            <person name="Nolan M."/>
            <person name="Ohm R.A."/>
            <person name="Pangilinan J."/>
            <person name="Pereira M.F."/>
            <person name="Perotto S."/>
            <person name="Peter M."/>
            <person name="Pfister S."/>
            <person name="Riley R."/>
            <person name="Sitrit Y."/>
            <person name="Stielow J.B."/>
            <person name="Szollosi G."/>
            <person name="Zifcakova L."/>
            <person name="Stursova M."/>
            <person name="Spatafora J.W."/>
            <person name="Tedersoo L."/>
            <person name="Vaario L.M."/>
            <person name="Yamada A."/>
            <person name="Yan M."/>
            <person name="Wang P."/>
            <person name="Xu J."/>
            <person name="Bruns T."/>
            <person name="Baldrian P."/>
            <person name="Vilgalys R."/>
            <person name="Dunand C."/>
            <person name="Henrissat B."/>
            <person name="Grigoriev I.V."/>
            <person name="Hibbett D."/>
            <person name="Nagy L.G."/>
            <person name="Martin F.M."/>
        </authorList>
    </citation>
    <scope>NUCLEOTIDE SEQUENCE</scope>
    <source>
        <strain evidence="4">BED1</strain>
    </source>
</reference>
<feature type="domain" description="TTI1 C-terminal TPR" evidence="3">
    <location>
        <begin position="805"/>
        <end position="1088"/>
    </location>
</feature>
<evidence type="ECO:0000259" key="3">
    <source>
        <dbReference type="Pfam" id="PF24181"/>
    </source>
</evidence>
<protein>
    <submittedName>
        <fullName evidence="4">Armadillo-type protein</fullName>
    </submittedName>
</protein>
<dbReference type="InterPro" id="IPR057567">
    <property type="entry name" value="TPR_TTI1_C"/>
</dbReference>
<dbReference type="InterPro" id="IPR052587">
    <property type="entry name" value="TELO2-interacting_protein_1"/>
</dbReference>
<dbReference type="InterPro" id="IPR016024">
    <property type="entry name" value="ARM-type_fold"/>
</dbReference>
<dbReference type="EMBL" id="WHUW01000005">
    <property type="protein sequence ID" value="KAF8445617.1"/>
    <property type="molecule type" value="Genomic_DNA"/>
</dbReference>
<gene>
    <name evidence="4" type="ORF">L210DRAFT_3528048</name>
</gene>
<feature type="domain" description="TTI1 N-terminal TPR" evidence="2">
    <location>
        <begin position="12"/>
        <end position="376"/>
    </location>
</feature>
<dbReference type="Pfam" id="PF24181">
    <property type="entry name" value="TPR_TTI1_C"/>
    <property type="match status" value="1"/>
</dbReference>
<dbReference type="InterPro" id="IPR011989">
    <property type="entry name" value="ARM-like"/>
</dbReference>
<feature type="compositionally biased region" description="Basic and acidic residues" evidence="1">
    <location>
        <begin position="844"/>
        <end position="854"/>
    </location>
</feature>
<evidence type="ECO:0000313" key="5">
    <source>
        <dbReference type="Proteomes" id="UP001194468"/>
    </source>
</evidence>
<dbReference type="GO" id="GO:0005737">
    <property type="term" value="C:cytoplasm"/>
    <property type="evidence" value="ECO:0007669"/>
    <property type="project" value="TreeGrafter"/>
</dbReference>
<dbReference type="AlphaFoldDB" id="A0AAD4GI76"/>
<reference evidence="4" key="1">
    <citation type="submission" date="2019-10" db="EMBL/GenBank/DDBJ databases">
        <authorList>
            <consortium name="DOE Joint Genome Institute"/>
            <person name="Kuo A."/>
            <person name="Miyauchi S."/>
            <person name="Kiss E."/>
            <person name="Drula E."/>
            <person name="Kohler A."/>
            <person name="Sanchez-Garcia M."/>
            <person name="Andreopoulos B."/>
            <person name="Barry K.W."/>
            <person name="Bonito G."/>
            <person name="Buee M."/>
            <person name="Carver A."/>
            <person name="Chen C."/>
            <person name="Cichocki N."/>
            <person name="Clum A."/>
            <person name="Culley D."/>
            <person name="Crous P.W."/>
            <person name="Fauchery L."/>
            <person name="Girlanda M."/>
            <person name="Hayes R."/>
            <person name="Keri Z."/>
            <person name="LaButti K."/>
            <person name="Lipzen A."/>
            <person name="Lombard V."/>
            <person name="Magnuson J."/>
            <person name="Maillard F."/>
            <person name="Morin E."/>
            <person name="Murat C."/>
            <person name="Nolan M."/>
            <person name="Ohm R."/>
            <person name="Pangilinan J."/>
            <person name="Pereira M."/>
            <person name="Perotto S."/>
            <person name="Peter M."/>
            <person name="Riley R."/>
            <person name="Sitrit Y."/>
            <person name="Stielow B."/>
            <person name="Szollosi G."/>
            <person name="Zifcakova L."/>
            <person name="Stursova M."/>
            <person name="Spatafora J.W."/>
            <person name="Tedersoo L."/>
            <person name="Vaario L.-M."/>
            <person name="Yamada A."/>
            <person name="Yan M."/>
            <person name="Wang P."/>
            <person name="Xu J."/>
            <person name="Bruns T."/>
            <person name="Baldrian P."/>
            <person name="Vilgalys R."/>
            <person name="Henrissat B."/>
            <person name="Grigoriev I.V."/>
            <person name="Hibbett D."/>
            <person name="Nagy L.G."/>
            <person name="Martin F.M."/>
        </authorList>
    </citation>
    <scope>NUCLEOTIDE SEQUENCE</scope>
    <source>
        <strain evidence="4">BED1</strain>
    </source>
</reference>
<keyword evidence="5" id="KW-1185">Reference proteome</keyword>
<evidence type="ECO:0000313" key="4">
    <source>
        <dbReference type="EMBL" id="KAF8445617.1"/>
    </source>
</evidence>
<comment type="caution">
    <text evidence="4">The sequence shown here is derived from an EMBL/GenBank/DDBJ whole genome shotgun (WGS) entry which is preliminary data.</text>
</comment>
<dbReference type="SUPFAM" id="SSF48371">
    <property type="entry name" value="ARM repeat"/>
    <property type="match status" value="1"/>
</dbReference>
<dbReference type="Pfam" id="PF24173">
    <property type="entry name" value="TPR_TTI1_N"/>
    <property type="match status" value="1"/>
</dbReference>
<evidence type="ECO:0000256" key="1">
    <source>
        <dbReference type="SAM" id="MobiDB-lite"/>
    </source>
</evidence>
<dbReference type="Gene3D" id="1.25.10.10">
    <property type="entry name" value="Leucine-rich Repeat Variant"/>
    <property type="match status" value="1"/>
</dbReference>
<organism evidence="4 5">
    <name type="scientific">Boletus edulis BED1</name>
    <dbReference type="NCBI Taxonomy" id="1328754"/>
    <lineage>
        <taxon>Eukaryota</taxon>
        <taxon>Fungi</taxon>
        <taxon>Dikarya</taxon>
        <taxon>Basidiomycota</taxon>
        <taxon>Agaricomycotina</taxon>
        <taxon>Agaricomycetes</taxon>
        <taxon>Agaricomycetidae</taxon>
        <taxon>Boletales</taxon>
        <taxon>Boletineae</taxon>
        <taxon>Boletaceae</taxon>
        <taxon>Boletoideae</taxon>
        <taxon>Boletus</taxon>
    </lineage>
</organism>
<name>A0AAD4GI76_BOLED</name>
<dbReference type="PANTHER" id="PTHR18460">
    <property type="entry name" value="TEL2 INTERACTING PROTEIN 1 TTI1 FAMILY MEMBER"/>
    <property type="match status" value="1"/>
</dbReference>
<proteinExistence type="predicted"/>
<feature type="compositionally biased region" description="Basic and acidic residues" evidence="1">
    <location>
        <begin position="873"/>
        <end position="890"/>
    </location>
</feature>
<dbReference type="Proteomes" id="UP001194468">
    <property type="component" value="Unassembled WGS sequence"/>
</dbReference>
<sequence>MASTKNEHQELFEKLKPICVPLLEKSQLASPNVSDVLHLLSALEDILRQHSKPALSANLASYVFFPLSTILRRNPSNSIPDQVMERLLGVLATLCCSWWWTGELEVWSQMFMLCSSIIGGLEGKGKSKGRSDETKEAAAQCLLALLRERADSEAPPEVQSNSAQQRLAQFQAHAHSPRFLPVIGQTVDYLLATAKSPHRSLQRLSLQLLNIILRLYAPTRFIPSVLPGVVSTMTRIALASRESKSWASGEAVAGALVVIREVVVLSIGDAVCIADGAIRSVVDLEDFARFNDAPEAELQPTTSMPYLVIRTSSWLRASASQLHIALNTLTPLVNHPTPSALTALASMAKEILATTSLTLPQSQSLLLSWLLSLSNSSYPQVAELANTSILDLLSCVSARHSLLQTLAQIAKDSLSSLPRWIGSQADSKVEHTANQVEAICRLATATASMALGPSPLSLGINLLLGPSGGIERWGWTLLSVLEFKTPAVTIHHAAGAQLFLENDPKSAERIMFPEVALKNVLSRSASDALAKMFRALGHASGDNCLYAIEWFASTGRTSESRTAVTALWCASRLLEGVSGTWLDSEDQISERVTTYSKRLERFARGLARDIAELWTVEPAETANPPSDLLDDDSLPKTKFTKGLAVIRATVDIAEPRRLTLPDLKLQPLLHKTFCLHLLAISASILQANFTPLLVHVLYPILHSVVSPTPHLSLTALATLTFIANATSYASPANLLFSHFDYALDAVSRRLGRRWLDVDATKVLVILVRLVGSDVVQKAGDVVEECFDRLDEYHGYEVLVEGLVEVLGEVIKVIEHDEVHVQYAHKEDPLASLKVQSLDSLLDWVSHRNDPPPEHDDTDYGPAPHQAWGDLEKEKGEETKDESKGESKLDEEPLTSAQALAKQMVSRSIYFLTHGSPVIRARILLLLKSATPVLSASALVPSVHQAWPYILNRLGDPEIYVVSAAAALVESLVKHVGNFMDRRIWDDIWPRFTTILTKLEAADGQSALARRGRGAVGTESAYTHSHRLYQSIIRTMTAAVTGVHMRDASGWEVILLFRRFLHREAHEELQECARELYVALGKGNEDAVWLALMATSGGVACDVTFLREEKWDIDNNVTLILGEQRHS</sequence>
<feature type="region of interest" description="Disordered" evidence="1">
    <location>
        <begin position="873"/>
        <end position="892"/>
    </location>
</feature>
<feature type="region of interest" description="Disordered" evidence="1">
    <location>
        <begin position="844"/>
        <end position="867"/>
    </location>
</feature>
<dbReference type="InterPro" id="IPR057566">
    <property type="entry name" value="TPR_TTI1_N"/>
</dbReference>
<dbReference type="PANTHER" id="PTHR18460:SF3">
    <property type="entry name" value="TELO2-INTERACTING PROTEIN 1 HOMOLOG"/>
    <property type="match status" value="1"/>
</dbReference>
<dbReference type="Pfam" id="PF21547">
    <property type="entry name" value="TTI1"/>
    <property type="match status" value="1"/>
</dbReference>
<evidence type="ECO:0000259" key="2">
    <source>
        <dbReference type="Pfam" id="PF24173"/>
    </source>
</evidence>
<accession>A0AAD4GI76</accession>